<dbReference type="Gene3D" id="3.40.630.40">
    <property type="entry name" value="Zn-dependent exopeptidases"/>
    <property type="match status" value="1"/>
</dbReference>
<dbReference type="SUPFAM" id="SSF53187">
    <property type="entry name" value="Zn-dependent exopeptidases"/>
    <property type="match status" value="1"/>
</dbReference>
<dbReference type="InterPro" id="IPR013486">
    <property type="entry name" value="SpoIID/LytB"/>
</dbReference>
<dbReference type="PANTHER" id="PTHR30404">
    <property type="entry name" value="N-ACETYLMURAMOYL-L-ALANINE AMIDASE"/>
    <property type="match status" value="1"/>
</dbReference>
<protein>
    <submittedName>
        <fullName evidence="3">SpoIID/LytB domain protein</fullName>
    </submittedName>
</protein>
<dbReference type="EMBL" id="FQXH01000016">
    <property type="protein sequence ID" value="SHH32589.1"/>
    <property type="molecule type" value="Genomic_DNA"/>
</dbReference>
<dbReference type="PANTHER" id="PTHR30404:SF0">
    <property type="entry name" value="N-ACETYLMURAMOYL-L-ALANINE AMIDASE AMIC"/>
    <property type="match status" value="1"/>
</dbReference>
<dbReference type="AlphaFoldDB" id="A0A1M5S293"/>
<evidence type="ECO:0000259" key="2">
    <source>
        <dbReference type="SMART" id="SM00646"/>
    </source>
</evidence>
<evidence type="ECO:0000313" key="3">
    <source>
        <dbReference type="EMBL" id="SHH32589.1"/>
    </source>
</evidence>
<dbReference type="InterPro" id="IPR013693">
    <property type="entry name" value="SpoIID/LytB_N"/>
</dbReference>
<keyword evidence="4" id="KW-1185">Reference proteome</keyword>
<name>A0A1M5S293_9FIRM</name>
<dbReference type="GO" id="GO:0030288">
    <property type="term" value="C:outer membrane-bounded periplasmic space"/>
    <property type="evidence" value="ECO:0007669"/>
    <property type="project" value="TreeGrafter"/>
</dbReference>
<sequence length="432" mass="50060">MDKKYRDLIAYRVCKNMPKDFHIEALKCQAIIERTIIFRSIKDESLKIESIDNNYIDNRIYQAVDDTKNLVIMFNNSPILAFYHVSCGGSTENSENILNRKIDYLRGVTCDECKKNKNVDNIIDVDLEELSSLFNCKVPSGFLDAFSIEDILKVIKKTESKRIESILVFNKEIKGIEFSKNLNLDSLRFGFRPIRIRFYTKGIGHGLGLCQYGANEKAKNNWKFSDILNYYYTNINICKVEEFNSNFPLKNIKIFIDPGHGGEDLGYSSENGLIEKEITLKISLILKEKLEEYGADVAISRDKDEYVSLDKRVSMIKEYNPDFLISIHLNKSKFESVCGIEGFYYWGDVEGKNLGENIMNILSERLNIKNRGIREGKVYILREIGCSGVYFELGYLSNHEEAKNFRDKEFINNVVMYMIEGLLKYYQNKMLT</sequence>
<dbReference type="InterPro" id="IPR050695">
    <property type="entry name" value="N-acetylmuramoyl_amidase_3"/>
</dbReference>
<dbReference type="Proteomes" id="UP000242520">
    <property type="component" value="Unassembled WGS sequence"/>
</dbReference>
<feature type="domain" description="MurNAc-LAA" evidence="2">
    <location>
        <begin position="313"/>
        <end position="423"/>
    </location>
</feature>
<dbReference type="Pfam" id="PF08486">
    <property type="entry name" value="SpoIID"/>
    <property type="match status" value="1"/>
</dbReference>
<dbReference type="RefSeq" id="WP_072725357.1">
    <property type="nucleotide sequence ID" value="NZ_FQXH01000016.1"/>
</dbReference>
<dbReference type="OrthoDB" id="9794671at2"/>
<reference evidence="4" key="1">
    <citation type="submission" date="2016-11" db="EMBL/GenBank/DDBJ databases">
        <authorList>
            <person name="Varghese N."/>
            <person name="Submissions S."/>
        </authorList>
    </citation>
    <scope>NUCLEOTIDE SEQUENCE [LARGE SCALE GENOMIC DNA]</scope>
    <source>
        <strain evidence="4">DSM 15285</strain>
    </source>
</reference>
<evidence type="ECO:0000313" key="4">
    <source>
        <dbReference type="Proteomes" id="UP000242520"/>
    </source>
</evidence>
<organism evidence="3 4">
    <name type="scientific">Tepidibacter thalassicus DSM 15285</name>
    <dbReference type="NCBI Taxonomy" id="1123350"/>
    <lineage>
        <taxon>Bacteria</taxon>
        <taxon>Bacillati</taxon>
        <taxon>Bacillota</taxon>
        <taxon>Clostridia</taxon>
        <taxon>Peptostreptococcales</taxon>
        <taxon>Peptostreptococcaceae</taxon>
        <taxon>Tepidibacter</taxon>
    </lineage>
</organism>
<accession>A0A1M5S293</accession>
<dbReference type="Pfam" id="PF01520">
    <property type="entry name" value="Amidase_3"/>
    <property type="match status" value="1"/>
</dbReference>
<dbReference type="SMART" id="SM00646">
    <property type="entry name" value="Ami_3"/>
    <property type="match status" value="1"/>
</dbReference>
<proteinExistence type="predicted"/>
<dbReference type="GO" id="GO:0009253">
    <property type="term" value="P:peptidoglycan catabolic process"/>
    <property type="evidence" value="ECO:0007669"/>
    <property type="project" value="InterPro"/>
</dbReference>
<dbReference type="CDD" id="cd02696">
    <property type="entry name" value="MurNAc-LAA"/>
    <property type="match status" value="1"/>
</dbReference>
<gene>
    <name evidence="3" type="ORF">SAMN02744040_01610</name>
</gene>
<dbReference type="GO" id="GO:0030435">
    <property type="term" value="P:sporulation resulting in formation of a cellular spore"/>
    <property type="evidence" value="ECO:0007669"/>
    <property type="project" value="InterPro"/>
</dbReference>
<dbReference type="STRING" id="1123350.SAMN02744040_01610"/>
<dbReference type="GO" id="GO:0008745">
    <property type="term" value="F:N-acetylmuramoyl-L-alanine amidase activity"/>
    <property type="evidence" value="ECO:0007669"/>
    <property type="project" value="InterPro"/>
</dbReference>
<dbReference type="NCBIfam" id="TIGR02669">
    <property type="entry name" value="SpoIID_LytB"/>
    <property type="match status" value="1"/>
</dbReference>
<dbReference type="InterPro" id="IPR002508">
    <property type="entry name" value="MurNAc-LAA_cat"/>
</dbReference>
<evidence type="ECO:0000256" key="1">
    <source>
        <dbReference type="ARBA" id="ARBA00022801"/>
    </source>
</evidence>
<keyword evidence="1" id="KW-0378">Hydrolase</keyword>